<dbReference type="AlphaFoldDB" id="A0A942Z6X8"/>
<dbReference type="Pfam" id="PF07238">
    <property type="entry name" value="PilZ"/>
    <property type="match status" value="1"/>
</dbReference>
<dbReference type="PANTHER" id="PTHR44757:SF2">
    <property type="entry name" value="BIOFILM ARCHITECTURE MAINTENANCE PROTEIN MBAA"/>
    <property type="match status" value="1"/>
</dbReference>
<evidence type="ECO:0000259" key="4">
    <source>
        <dbReference type="PROSITE" id="PS50887"/>
    </source>
</evidence>
<dbReference type="EMBL" id="JAGYPN010000004">
    <property type="protein sequence ID" value="MBS4224727.1"/>
    <property type="molecule type" value="Genomic_DNA"/>
</dbReference>
<dbReference type="CDD" id="cd01949">
    <property type="entry name" value="GGDEF"/>
    <property type="match status" value="1"/>
</dbReference>
<dbReference type="Pfam" id="PF13426">
    <property type="entry name" value="PAS_9"/>
    <property type="match status" value="1"/>
</dbReference>
<dbReference type="InterPro" id="IPR043128">
    <property type="entry name" value="Rev_trsase/Diguanyl_cyclase"/>
</dbReference>
<protein>
    <submittedName>
        <fullName evidence="5">EAL domain-containing protein</fullName>
    </submittedName>
</protein>
<sequence length="835" mass="96898">MVSEEDFHPLINDHLNSVIKLDIEGNLISYNKAFINQFGFMEQDFKKPFLTTFFDNYSNDQKRFFDIALLGNMQTFNTVGLHRDGKPININVKFIPVKTKESTDVYVILKNIADLKEQERELLLFKDNLDKIEVLGNIGTFHYDMINDTTYSSKQHRVILGINEDEDFSPTLKQLLLFIHSDDHPRFEEKFQQAVKNNESGFHIECRIVRQDQTIRHTYVRAEVLVNEQGVPNRVIGFIKDITEQKVLSEKVRHLSYHDYLTNLPNRRMFDEKLQQLTAEFMSKDNKFAVMILDIDRFKYINDTLGHPIGDKVLVQVSARLSKFLATDDLLARLGGDEFGVLIVNLESIESMKKIASSMLDCLKEPFLINEYKLYVTASIGISVFPHDGVNSHELIRNADIALYRVEERGRNNFKVISPLGSIESFKSFSLGRDLIKALENNEMVLYYQPRVDTNTGKIMSAEALIRWEHPEWGLVSPAEFLPLAEENGLMIQIDDWVLKEVCNQMKKWKEEILWTVPISINISAAHFLKQDWLDTIEETIQEAGISPCDLEFEITESSFLNNEEIVKNTIYSLREMGINISLDDFGKGYSSLSSLAQFPFDVIKIDKSFIQNMLISKQNFFIAKSIIHLAKDLHIKVVAEGVETLEHLKVLRNEECYQIQGYLFSRPVPVKEFELLLQKKILKPDDPKMKDKQSQRKYYRINFPYPVAANMRLLAIAGQEMQLGKSSVLIEDMSIGGLRYLSTLKLPVRDDIILEFETQIMNETIRLKGHIIWKEEVNDEISEYGIEFIIDENERTNLDKLLNTFTILMKNPTTLPQYNMVVEDKFQYFRKIKY</sequence>
<dbReference type="InterPro" id="IPR029787">
    <property type="entry name" value="Nucleotide_cyclase"/>
</dbReference>
<dbReference type="InterPro" id="IPR000014">
    <property type="entry name" value="PAS"/>
</dbReference>
<dbReference type="PANTHER" id="PTHR44757">
    <property type="entry name" value="DIGUANYLATE CYCLASE DGCP"/>
    <property type="match status" value="1"/>
</dbReference>
<feature type="domain" description="GGDEF" evidence="4">
    <location>
        <begin position="286"/>
        <end position="419"/>
    </location>
</feature>
<dbReference type="InterPro" id="IPR001610">
    <property type="entry name" value="PAC"/>
</dbReference>
<evidence type="ECO:0000259" key="3">
    <source>
        <dbReference type="PROSITE" id="PS50883"/>
    </source>
</evidence>
<name>A0A942Z6X8_9BACI</name>
<proteinExistence type="predicted"/>
<evidence type="ECO:0000313" key="5">
    <source>
        <dbReference type="EMBL" id="MBS4224727.1"/>
    </source>
</evidence>
<dbReference type="InterPro" id="IPR052155">
    <property type="entry name" value="Biofilm_reg_signaling"/>
</dbReference>
<evidence type="ECO:0000313" key="6">
    <source>
        <dbReference type="Proteomes" id="UP000676456"/>
    </source>
</evidence>
<dbReference type="CDD" id="cd00130">
    <property type="entry name" value="PAS"/>
    <property type="match status" value="1"/>
</dbReference>
<comment type="caution">
    <text evidence="5">The sequence shown here is derived from an EMBL/GenBank/DDBJ whole genome shotgun (WGS) entry which is preliminary data.</text>
</comment>
<dbReference type="Gene3D" id="3.20.20.450">
    <property type="entry name" value="EAL domain"/>
    <property type="match status" value="1"/>
</dbReference>
<dbReference type="InterPro" id="IPR035965">
    <property type="entry name" value="PAS-like_dom_sf"/>
</dbReference>
<keyword evidence="6" id="KW-1185">Reference proteome</keyword>
<dbReference type="Pfam" id="PF00563">
    <property type="entry name" value="EAL"/>
    <property type="match status" value="1"/>
</dbReference>
<reference evidence="5 6" key="1">
    <citation type="submission" date="2021-05" db="EMBL/GenBank/DDBJ databases">
        <title>Novel Bacillus species.</title>
        <authorList>
            <person name="Liu G."/>
        </authorList>
    </citation>
    <scope>NUCLEOTIDE SEQUENCE [LARGE SCALE GENOMIC DNA]</scope>
    <source>
        <strain evidence="5 6">FJAT-49682</strain>
    </source>
</reference>
<dbReference type="FunFam" id="3.30.70.270:FF:000001">
    <property type="entry name" value="Diguanylate cyclase domain protein"/>
    <property type="match status" value="1"/>
</dbReference>
<dbReference type="Gene3D" id="2.40.10.220">
    <property type="entry name" value="predicted glycosyltransferase like domains"/>
    <property type="match status" value="1"/>
</dbReference>
<dbReference type="SMART" id="SM00052">
    <property type="entry name" value="EAL"/>
    <property type="match status" value="1"/>
</dbReference>
<dbReference type="SUPFAM" id="SSF55785">
    <property type="entry name" value="PYP-like sensor domain (PAS domain)"/>
    <property type="match status" value="2"/>
</dbReference>
<dbReference type="CDD" id="cd01948">
    <property type="entry name" value="EAL"/>
    <property type="match status" value="1"/>
</dbReference>
<dbReference type="PROSITE" id="PS50113">
    <property type="entry name" value="PAC"/>
    <property type="match status" value="1"/>
</dbReference>
<dbReference type="InterPro" id="IPR000160">
    <property type="entry name" value="GGDEF_dom"/>
</dbReference>
<dbReference type="Gene3D" id="3.30.70.270">
    <property type="match status" value="1"/>
</dbReference>
<evidence type="ECO:0000259" key="2">
    <source>
        <dbReference type="PROSITE" id="PS50113"/>
    </source>
</evidence>
<accession>A0A942Z6X8</accession>
<dbReference type="InterPro" id="IPR000700">
    <property type="entry name" value="PAS-assoc_C"/>
</dbReference>
<dbReference type="FunFam" id="3.20.20.450:FF:000001">
    <property type="entry name" value="Cyclic di-GMP phosphodiesterase yahA"/>
    <property type="match status" value="1"/>
</dbReference>
<dbReference type="InterPro" id="IPR009875">
    <property type="entry name" value="PilZ_domain"/>
</dbReference>
<dbReference type="SUPFAM" id="SSF55073">
    <property type="entry name" value="Nucleotide cyclase"/>
    <property type="match status" value="1"/>
</dbReference>
<dbReference type="PROSITE" id="PS50112">
    <property type="entry name" value="PAS"/>
    <property type="match status" value="1"/>
</dbReference>
<dbReference type="Gene3D" id="3.30.450.20">
    <property type="entry name" value="PAS domain"/>
    <property type="match status" value="2"/>
</dbReference>
<dbReference type="Gene3D" id="2.10.70.100">
    <property type="match status" value="1"/>
</dbReference>
<dbReference type="RefSeq" id="WP_213099762.1">
    <property type="nucleotide sequence ID" value="NZ_JAGYPH010000004.1"/>
</dbReference>
<feature type="domain" description="EAL" evidence="3">
    <location>
        <begin position="428"/>
        <end position="682"/>
    </location>
</feature>
<dbReference type="SMART" id="SM00267">
    <property type="entry name" value="GGDEF"/>
    <property type="match status" value="1"/>
</dbReference>
<dbReference type="PROSITE" id="PS50883">
    <property type="entry name" value="EAL"/>
    <property type="match status" value="1"/>
</dbReference>
<dbReference type="SMART" id="SM00086">
    <property type="entry name" value="PAC"/>
    <property type="match status" value="1"/>
</dbReference>
<dbReference type="InterPro" id="IPR035919">
    <property type="entry name" value="EAL_sf"/>
</dbReference>
<feature type="domain" description="PAC" evidence="2">
    <location>
        <begin position="202"/>
        <end position="254"/>
    </location>
</feature>
<organism evidence="5 6">
    <name type="scientific">Lederbergia citrea</name>
    <dbReference type="NCBI Taxonomy" id="2833581"/>
    <lineage>
        <taxon>Bacteria</taxon>
        <taxon>Bacillati</taxon>
        <taxon>Bacillota</taxon>
        <taxon>Bacilli</taxon>
        <taxon>Bacillales</taxon>
        <taxon>Bacillaceae</taxon>
        <taxon>Lederbergia</taxon>
    </lineage>
</organism>
<dbReference type="Pfam" id="PF00990">
    <property type="entry name" value="GGDEF"/>
    <property type="match status" value="1"/>
</dbReference>
<dbReference type="NCBIfam" id="TIGR00229">
    <property type="entry name" value="sensory_box"/>
    <property type="match status" value="1"/>
</dbReference>
<feature type="domain" description="PAS" evidence="1">
    <location>
        <begin position="141"/>
        <end position="198"/>
    </location>
</feature>
<gene>
    <name evidence="5" type="ORF">KHA91_18605</name>
</gene>
<dbReference type="InterPro" id="IPR013655">
    <property type="entry name" value="PAS_fold_3"/>
</dbReference>
<evidence type="ECO:0000259" key="1">
    <source>
        <dbReference type="PROSITE" id="PS50112"/>
    </source>
</evidence>
<dbReference type="PROSITE" id="PS50887">
    <property type="entry name" value="GGDEF"/>
    <property type="match status" value="1"/>
</dbReference>
<dbReference type="Proteomes" id="UP000676456">
    <property type="component" value="Unassembled WGS sequence"/>
</dbReference>
<dbReference type="GO" id="GO:0035438">
    <property type="term" value="F:cyclic-di-GMP binding"/>
    <property type="evidence" value="ECO:0007669"/>
    <property type="project" value="InterPro"/>
</dbReference>
<dbReference type="NCBIfam" id="TIGR00254">
    <property type="entry name" value="GGDEF"/>
    <property type="match status" value="1"/>
</dbReference>
<dbReference type="Pfam" id="PF08447">
    <property type="entry name" value="PAS_3"/>
    <property type="match status" value="1"/>
</dbReference>
<dbReference type="InterPro" id="IPR001633">
    <property type="entry name" value="EAL_dom"/>
</dbReference>
<dbReference type="SUPFAM" id="SSF141868">
    <property type="entry name" value="EAL domain-like"/>
    <property type="match status" value="1"/>
</dbReference>